<evidence type="ECO:0000313" key="3">
    <source>
        <dbReference type="Proteomes" id="UP000298017"/>
    </source>
</evidence>
<proteinExistence type="predicted"/>
<dbReference type="RefSeq" id="WP_135010310.1">
    <property type="nucleotide sequence ID" value="NZ_CAJFZU010000012.1"/>
</dbReference>
<dbReference type="Pfam" id="PF00535">
    <property type="entry name" value="Glycos_transf_2"/>
    <property type="match status" value="1"/>
</dbReference>
<evidence type="ECO:0000313" key="2">
    <source>
        <dbReference type="EMBL" id="TFI02237.1"/>
    </source>
</evidence>
<evidence type="ECO:0000259" key="1">
    <source>
        <dbReference type="Pfam" id="PF00535"/>
    </source>
</evidence>
<dbReference type="Gene3D" id="3.90.550.10">
    <property type="entry name" value="Spore Coat Polysaccharide Biosynthesis Protein SpsA, Chain A"/>
    <property type="match status" value="1"/>
</dbReference>
<dbReference type="InterPro" id="IPR001173">
    <property type="entry name" value="Glyco_trans_2-like"/>
</dbReference>
<sequence length="345" mass="39019">MTDQGAGAAVAAEPLVSVVIAVYNGQDLVGQAISSVLRQTHSNIEVFVVDDGSTDHTPEVLAGYEAVDRPGRRVRVLRQENAGCGAARNRALEQARGEFVTFLDADDELLPHHLETMLRRYRQLREEPGRERTVVYTNAWQCTPSGINAERVVYREAMPAPDEQRSVILEYNIGHLFGLFPREFFREVGVFDPEQVFVEDWELWLRAVYSGWRFDRVDEVTVILSWSGGSMQSQRDRMAAGEEMALRKTLARFEQQLSPEERGKLLTRLRNGSPLAAASEAEQALREGRAADARRHLETAAQMMPSQRRVVLKAKIARVPGGMRWLVRRQRAVDRSVGYTDAMRR</sequence>
<comment type="caution">
    <text evidence="2">The sequence shown here is derived from an EMBL/GenBank/DDBJ whole genome shotgun (WGS) entry which is preliminary data.</text>
</comment>
<dbReference type="AlphaFoldDB" id="A0AAX2SH54"/>
<gene>
    <name evidence="2" type="ORF">E4P33_04105</name>
</gene>
<dbReference type="EMBL" id="SPNK01000003">
    <property type="protein sequence ID" value="TFI02237.1"/>
    <property type="molecule type" value="Genomic_DNA"/>
</dbReference>
<dbReference type="CDD" id="cd00761">
    <property type="entry name" value="Glyco_tranf_GTA_type"/>
    <property type="match status" value="1"/>
</dbReference>
<keyword evidence="3" id="KW-1185">Reference proteome</keyword>
<dbReference type="InterPro" id="IPR029044">
    <property type="entry name" value="Nucleotide-diphossugar_trans"/>
</dbReference>
<dbReference type="InterPro" id="IPR050834">
    <property type="entry name" value="Glycosyltransf_2"/>
</dbReference>
<dbReference type="SUPFAM" id="SSF53448">
    <property type="entry name" value="Nucleotide-diphospho-sugar transferases"/>
    <property type="match status" value="1"/>
</dbReference>
<reference evidence="2 3" key="1">
    <citation type="submission" date="2019-03" db="EMBL/GenBank/DDBJ databases">
        <title>Genome Sequencing and Assembly of Various Microbes Isolated from Alder Root Nodule.</title>
        <authorList>
            <person name="Swanson E."/>
            <person name="Sevigny J.L."/>
            <person name="Pesce C."/>
            <person name="Davis I."/>
            <person name="Kleiner V."/>
            <person name="Tisa L."/>
        </authorList>
    </citation>
    <scope>NUCLEOTIDE SEQUENCE [LARGE SCALE GENOMIC DNA]</scope>
    <source>
        <strain evidence="2 3">4R-31</strain>
    </source>
</reference>
<organism evidence="2 3">
    <name type="scientific">Kocuria rhizophila</name>
    <dbReference type="NCBI Taxonomy" id="72000"/>
    <lineage>
        <taxon>Bacteria</taxon>
        <taxon>Bacillati</taxon>
        <taxon>Actinomycetota</taxon>
        <taxon>Actinomycetes</taxon>
        <taxon>Micrococcales</taxon>
        <taxon>Micrococcaceae</taxon>
        <taxon>Kocuria</taxon>
    </lineage>
</organism>
<protein>
    <submittedName>
        <fullName evidence="2">Glycosyltransferase family 2 protein</fullName>
    </submittedName>
</protein>
<accession>A0AAX2SH54</accession>
<dbReference type="PANTHER" id="PTHR43685:SF2">
    <property type="entry name" value="GLYCOSYLTRANSFERASE 2-LIKE DOMAIN-CONTAINING PROTEIN"/>
    <property type="match status" value="1"/>
</dbReference>
<dbReference type="Proteomes" id="UP000298017">
    <property type="component" value="Unassembled WGS sequence"/>
</dbReference>
<dbReference type="PANTHER" id="PTHR43685">
    <property type="entry name" value="GLYCOSYLTRANSFERASE"/>
    <property type="match status" value="1"/>
</dbReference>
<feature type="domain" description="Glycosyltransferase 2-like" evidence="1">
    <location>
        <begin position="17"/>
        <end position="123"/>
    </location>
</feature>
<name>A0AAX2SH54_KOCRH</name>